<dbReference type="AlphaFoldDB" id="F0STL7"/>
<gene>
    <name evidence="3" type="ordered locus">Plabr_3909</name>
</gene>
<keyword evidence="4" id="KW-1185">Reference proteome</keyword>
<dbReference type="STRING" id="756272.Plabr_3909"/>
<evidence type="ECO:0000256" key="1">
    <source>
        <dbReference type="SAM" id="MobiDB-lite"/>
    </source>
</evidence>
<proteinExistence type="predicted"/>
<dbReference type="eggNOG" id="ENOG5033A5Z">
    <property type="taxonomic scope" value="Bacteria"/>
</dbReference>
<evidence type="ECO:0000256" key="2">
    <source>
        <dbReference type="SAM" id="Phobius"/>
    </source>
</evidence>
<dbReference type="OrthoDB" id="233178at2"/>
<sequence>MKDNDALKRIDDHLDGHDDLPPEKAQELTRWLREDPQNADRAFQRVMLHVLLSRKLSDSSHPPLIGGASSSSIILDATIHQNPTRSWLMLLGLVILVAALVSGITTMLVTVLPRPALNVQPHRNFEGERMVTESVPLVRVSSETTWGRGPSGDEFLKFPVGEKFSLDSGIVEYMLNEYGTITFVGPSEFELIERDRLKLNRGQCGVSWEATRGQRPWFVHTADATLVAQVRSQFVVKTAPGAGTVVDVLEGSVQFQQHGDDVDQAEQSIFAGQTVWIDLGKVAVVDSDWAERHVGRARAAAECSPPRSVDMPVVYDGFDYPETLPTTVDFTHSGLSLEHGGWGWSGCWSEHGSLGASVDHAPLRWQHSEDKRGVKGLAFRDRSDRELQTQGGQLRTSYGSFSRTVRPLDASVWPRRMVDKKGVGADGSEVWISFLAQSYGNAGGHRFAFLRVGDKKSGVRLGRLPGSRISFWGAEADRFNSEDGQLYESTKAADEVVFFVARIRFAEGEERVRVWLDPELDSPPADDKAAFAFSIPDIRLEQITIESRYSTDFDELRLGTSYAAVSPHILD</sequence>
<dbReference type="PANTHER" id="PTHR30273:SF2">
    <property type="entry name" value="PROTEIN FECR"/>
    <property type="match status" value="1"/>
</dbReference>
<dbReference type="PANTHER" id="PTHR30273">
    <property type="entry name" value="PERIPLASMIC SIGNAL SENSOR AND SIGMA FACTOR ACTIVATOR FECR-RELATED"/>
    <property type="match status" value="1"/>
</dbReference>
<dbReference type="GO" id="GO:0016989">
    <property type="term" value="F:sigma factor antagonist activity"/>
    <property type="evidence" value="ECO:0007669"/>
    <property type="project" value="TreeGrafter"/>
</dbReference>
<evidence type="ECO:0000313" key="3">
    <source>
        <dbReference type="EMBL" id="ADY61486.1"/>
    </source>
</evidence>
<dbReference type="InterPro" id="IPR012373">
    <property type="entry name" value="Ferrdict_sens_TM"/>
</dbReference>
<feature type="region of interest" description="Disordered" evidence="1">
    <location>
        <begin position="1"/>
        <end position="22"/>
    </location>
</feature>
<dbReference type="Proteomes" id="UP000006860">
    <property type="component" value="Chromosome"/>
</dbReference>
<dbReference type="KEGG" id="pbs:Plabr_3909"/>
<keyword evidence="2" id="KW-0472">Membrane</keyword>
<protein>
    <submittedName>
        <fullName evidence="3">FecR protein</fullName>
    </submittedName>
</protein>
<accession>F0STL7</accession>
<evidence type="ECO:0000313" key="4">
    <source>
        <dbReference type="Proteomes" id="UP000006860"/>
    </source>
</evidence>
<dbReference type="EMBL" id="CP002546">
    <property type="protein sequence ID" value="ADY61486.1"/>
    <property type="molecule type" value="Genomic_DNA"/>
</dbReference>
<name>F0STL7_RUBBR</name>
<keyword evidence="2" id="KW-1133">Transmembrane helix</keyword>
<dbReference type="HOGENOM" id="CLU_477239_0_0_0"/>
<feature type="transmembrane region" description="Helical" evidence="2">
    <location>
        <begin position="87"/>
        <end position="112"/>
    </location>
</feature>
<organism evidence="3 4">
    <name type="scientific">Rubinisphaera brasiliensis (strain ATCC 49424 / DSM 5305 / JCM 21570 / IAM 15109 / NBRC 103401 / IFAM 1448)</name>
    <name type="common">Planctomyces brasiliensis</name>
    <dbReference type="NCBI Taxonomy" id="756272"/>
    <lineage>
        <taxon>Bacteria</taxon>
        <taxon>Pseudomonadati</taxon>
        <taxon>Planctomycetota</taxon>
        <taxon>Planctomycetia</taxon>
        <taxon>Planctomycetales</taxon>
        <taxon>Planctomycetaceae</taxon>
        <taxon>Rubinisphaera</taxon>
    </lineage>
</organism>
<reference evidence="4" key="1">
    <citation type="submission" date="2011-02" db="EMBL/GenBank/DDBJ databases">
        <title>The complete genome of Planctomyces brasiliensis DSM 5305.</title>
        <authorList>
            <person name="Lucas S."/>
            <person name="Copeland A."/>
            <person name="Lapidus A."/>
            <person name="Bruce D."/>
            <person name="Goodwin L."/>
            <person name="Pitluck S."/>
            <person name="Kyrpides N."/>
            <person name="Mavromatis K."/>
            <person name="Pagani I."/>
            <person name="Ivanova N."/>
            <person name="Ovchinnikova G."/>
            <person name="Lu M."/>
            <person name="Detter J.C."/>
            <person name="Han C."/>
            <person name="Land M."/>
            <person name="Hauser L."/>
            <person name="Markowitz V."/>
            <person name="Cheng J.-F."/>
            <person name="Hugenholtz P."/>
            <person name="Woyke T."/>
            <person name="Wu D."/>
            <person name="Tindall B."/>
            <person name="Pomrenke H.G."/>
            <person name="Brambilla E."/>
            <person name="Klenk H.-P."/>
            <person name="Eisen J.A."/>
        </authorList>
    </citation>
    <scope>NUCLEOTIDE SEQUENCE [LARGE SCALE GENOMIC DNA]</scope>
    <source>
        <strain evidence="4">ATCC 49424 / DSM 5305 / JCM 21570 / NBRC 103401 / IFAM 1448</strain>
    </source>
</reference>
<dbReference type="RefSeq" id="WP_013630203.1">
    <property type="nucleotide sequence ID" value="NC_015174.1"/>
</dbReference>
<keyword evidence="2" id="KW-0812">Transmembrane</keyword>